<dbReference type="EMBL" id="CP049871">
    <property type="protein sequence ID" value="QIL01671.1"/>
    <property type="molecule type" value="Genomic_DNA"/>
</dbReference>
<evidence type="ECO:0000313" key="1">
    <source>
        <dbReference type="EMBL" id="QIL01671.1"/>
    </source>
</evidence>
<sequence>MSVKPFLLLAPCLAGGCTVQPPAGLSARAQSELSAELAGRTAGAPRDCLPRHDTAEMRAIGPQTILFGSGRTIYRNDIEGACNGLGQPGYTLVTRSLGGGQLCRGDIAEVRDLRSGMLRGSCALGAFTPYAKVAR</sequence>
<evidence type="ECO:0008006" key="3">
    <source>
        <dbReference type="Google" id="ProtNLM"/>
    </source>
</evidence>
<dbReference type="Proteomes" id="UP000502502">
    <property type="component" value="Chromosome"/>
</dbReference>
<accession>A0A6G7ZL18</accession>
<proteinExistence type="predicted"/>
<organism evidence="1 2">
    <name type="scientific">Sphingomonas sinipercae</name>
    <dbReference type="NCBI Taxonomy" id="2714944"/>
    <lineage>
        <taxon>Bacteria</taxon>
        <taxon>Pseudomonadati</taxon>
        <taxon>Pseudomonadota</taxon>
        <taxon>Alphaproteobacteria</taxon>
        <taxon>Sphingomonadales</taxon>
        <taxon>Sphingomonadaceae</taxon>
        <taxon>Sphingomonas</taxon>
    </lineage>
</organism>
<dbReference type="AlphaFoldDB" id="A0A6G7ZL18"/>
<name>A0A6G7ZL18_9SPHN</name>
<evidence type="ECO:0000313" key="2">
    <source>
        <dbReference type="Proteomes" id="UP000502502"/>
    </source>
</evidence>
<dbReference type="KEGG" id="ssin:G7078_01950"/>
<keyword evidence="2" id="KW-1185">Reference proteome</keyword>
<dbReference type="RefSeq" id="WP_166092445.1">
    <property type="nucleotide sequence ID" value="NZ_CP049871.1"/>
</dbReference>
<reference evidence="1 2" key="1">
    <citation type="submission" date="2020-03" db="EMBL/GenBank/DDBJ databases">
        <title>Sphingomonas sp. nov., isolated from fish.</title>
        <authorList>
            <person name="Hyun D.-W."/>
            <person name="Bae J.-W."/>
        </authorList>
    </citation>
    <scope>NUCLEOTIDE SEQUENCE [LARGE SCALE GENOMIC DNA]</scope>
    <source>
        <strain evidence="1 2">HDW15C</strain>
    </source>
</reference>
<gene>
    <name evidence="1" type="ORF">G7078_01950</name>
</gene>
<dbReference type="PROSITE" id="PS51257">
    <property type="entry name" value="PROKAR_LIPOPROTEIN"/>
    <property type="match status" value="1"/>
</dbReference>
<protein>
    <recommendedName>
        <fullName evidence="3">Lipoprotein</fullName>
    </recommendedName>
</protein>